<dbReference type="PANTHER" id="PTHR34599">
    <property type="entry name" value="PEROXIDASE-RELATED"/>
    <property type="match status" value="1"/>
</dbReference>
<keyword evidence="3" id="KW-1185">Reference proteome</keyword>
<dbReference type="SUPFAM" id="SSF48317">
    <property type="entry name" value="Acid phosphatase/Vanadium-dependent haloperoxidase"/>
    <property type="match status" value="1"/>
</dbReference>
<dbReference type="Gene3D" id="1.10.606.20">
    <property type="match status" value="1"/>
</dbReference>
<dbReference type="InterPro" id="IPR000326">
    <property type="entry name" value="PAP2/HPO"/>
</dbReference>
<feature type="domain" description="Phosphatidic acid phosphatase type 2/haloperoxidase" evidence="1">
    <location>
        <begin position="309"/>
        <end position="438"/>
    </location>
</feature>
<dbReference type="RefSeq" id="WP_307178653.1">
    <property type="nucleotide sequence ID" value="NZ_JAUSYP010000001.1"/>
</dbReference>
<gene>
    <name evidence="2" type="ORF">QF034_006935</name>
</gene>
<organism evidence="2 3">
    <name type="scientific">Streptomyces africanus</name>
    <dbReference type="NCBI Taxonomy" id="231024"/>
    <lineage>
        <taxon>Bacteria</taxon>
        <taxon>Bacillati</taxon>
        <taxon>Actinomycetota</taxon>
        <taxon>Actinomycetes</taxon>
        <taxon>Kitasatosporales</taxon>
        <taxon>Streptomycetaceae</taxon>
        <taxon>Streptomyces</taxon>
    </lineage>
</organism>
<dbReference type="PANTHER" id="PTHR34599:SF1">
    <property type="entry name" value="PHOSPHATIDIC ACID PHOSPHATASE TYPE 2_HALOPEROXIDASE DOMAIN-CONTAINING PROTEIN"/>
    <property type="match status" value="1"/>
</dbReference>
<protein>
    <recommendedName>
        <fullName evidence="1">Phosphatidic acid phosphatase type 2/haloperoxidase domain-containing protein</fullName>
    </recommendedName>
</protein>
<dbReference type="EMBL" id="JAUSYP010000001">
    <property type="protein sequence ID" value="MDQ0752704.1"/>
    <property type="molecule type" value="Genomic_DNA"/>
</dbReference>
<name>A0ABU0QZ72_9ACTN</name>
<dbReference type="Pfam" id="PF01569">
    <property type="entry name" value="PAP2"/>
    <property type="match status" value="1"/>
</dbReference>
<evidence type="ECO:0000259" key="1">
    <source>
        <dbReference type="Pfam" id="PF01569"/>
    </source>
</evidence>
<accession>A0ABU0QZ72</accession>
<evidence type="ECO:0000313" key="2">
    <source>
        <dbReference type="EMBL" id="MDQ0752704.1"/>
    </source>
</evidence>
<proteinExistence type="predicted"/>
<reference evidence="2 3" key="1">
    <citation type="submission" date="2023-07" db="EMBL/GenBank/DDBJ databases">
        <title>Comparative genomics of wheat-associated soil bacteria to identify genetic determinants of phenazine resistance.</title>
        <authorList>
            <person name="Mouncey N."/>
        </authorList>
    </citation>
    <scope>NUCLEOTIDE SEQUENCE [LARGE SCALE GENOMIC DNA]</scope>
    <source>
        <strain evidence="2 3">B3I12</strain>
    </source>
</reference>
<evidence type="ECO:0000313" key="3">
    <source>
        <dbReference type="Proteomes" id="UP001232755"/>
    </source>
</evidence>
<dbReference type="Proteomes" id="UP001232755">
    <property type="component" value="Unassembled WGS sequence"/>
</dbReference>
<comment type="caution">
    <text evidence="2">The sequence shown here is derived from an EMBL/GenBank/DDBJ whole genome shotgun (WGS) entry which is preliminary data.</text>
</comment>
<dbReference type="InterPro" id="IPR036938">
    <property type="entry name" value="PAP2/HPO_sf"/>
</dbReference>
<dbReference type="CDD" id="cd03398">
    <property type="entry name" value="PAP2_haloperoxidase"/>
    <property type="match status" value="1"/>
</dbReference>
<sequence length="447" mass="47160">MARSTVLPGIDISRFHAPDADRDDFLTPPAPGEHVSSTRTRPALFVLGAAALLAASVTVPQASAAGRTPTALAWYDATAETIATAGASTQITNSRTWAIGWLAAARATRSVPAGVDRGAYQEAALAGAVHRALVTLAPSRTEQLDAKFKETLDAIPDGPAEERGVAVGERQADIVLASREGDGLGPAAVNAPYPVKPAAPGVWQPTPPDHAPAAQYGNRVAKPFLLRTQSQFRLAPPPALDSRRYAADLAEVRAYGAADSAVRSARQTETATFWLGSSLTLYTEPLRVALSRTHQGIAGQARLVALFHVALVDTQIATSDSKYAYERWRPVTAIRTGAIEPDLGWTPLHTTPAHPDYPSGHTTYAGAAQTVLSALAGPRSAPFALTSPTAPGVTRTYTTWKQLSDENVDARVFSGIHTRSADEAGITLGTNVARYVLHDAGRLLAPR</sequence>
<dbReference type="InterPro" id="IPR052559">
    <property type="entry name" value="V-haloperoxidase"/>
</dbReference>